<keyword evidence="2" id="KW-1185">Reference proteome</keyword>
<keyword evidence="1" id="KW-1133">Transmembrane helix</keyword>
<organism evidence="2 3">
    <name type="scientific">Heligmosomoides polygyrus</name>
    <name type="common">Parasitic roundworm</name>
    <dbReference type="NCBI Taxonomy" id="6339"/>
    <lineage>
        <taxon>Eukaryota</taxon>
        <taxon>Metazoa</taxon>
        <taxon>Ecdysozoa</taxon>
        <taxon>Nematoda</taxon>
        <taxon>Chromadorea</taxon>
        <taxon>Rhabditida</taxon>
        <taxon>Rhabditina</taxon>
        <taxon>Rhabditomorpha</taxon>
        <taxon>Strongyloidea</taxon>
        <taxon>Heligmosomidae</taxon>
        <taxon>Heligmosomoides</taxon>
    </lineage>
</organism>
<evidence type="ECO:0000256" key="1">
    <source>
        <dbReference type="SAM" id="Phobius"/>
    </source>
</evidence>
<reference evidence="3" key="1">
    <citation type="submission" date="2019-09" db="UniProtKB">
        <authorList>
            <consortium name="WormBaseParasite"/>
        </authorList>
    </citation>
    <scope>IDENTIFICATION</scope>
</reference>
<proteinExistence type="predicted"/>
<dbReference type="AlphaFoldDB" id="A0A183G3K0"/>
<evidence type="ECO:0000313" key="2">
    <source>
        <dbReference type="Proteomes" id="UP000050761"/>
    </source>
</evidence>
<feature type="transmembrane region" description="Helical" evidence="1">
    <location>
        <begin position="20"/>
        <end position="43"/>
    </location>
</feature>
<evidence type="ECO:0000313" key="3">
    <source>
        <dbReference type="WBParaSite" id="HPBE_0001598401-mRNA-1"/>
    </source>
</evidence>
<dbReference type="WBParaSite" id="HPBE_0001598401-mRNA-1">
    <property type="protein sequence ID" value="HPBE_0001598401-mRNA-1"/>
    <property type="gene ID" value="HPBE_0001598401"/>
</dbReference>
<dbReference type="Proteomes" id="UP000050761">
    <property type="component" value="Unassembled WGS sequence"/>
</dbReference>
<name>A0A183G3K0_HELPZ</name>
<sequence>LENLNITLQQVSDLLKTIEIAILIIAVSLAILLVAEFLFAWILTPGNDTTTTTSLRRARISSL</sequence>
<keyword evidence="1" id="KW-0472">Membrane</keyword>
<accession>A0A183G3K0</accession>
<protein>
    <submittedName>
        <fullName evidence="3">CNNM transmembrane domain-containing protein</fullName>
    </submittedName>
</protein>
<keyword evidence="1" id="KW-0812">Transmembrane</keyword>